<gene>
    <name evidence="9" type="ORF">DGYR_LOCUS3652</name>
</gene>
<comment type="subcellular location">
    <subcellularLocation>
        <location evidence="1">Cytoplasm</location>
        <location evidence="1">Cytoskeleton</location>
    </subcellularLocation>
</comment>
<dbReference type="SUPFAM" id="SSF52540">
    <property type="entry name" value="P-loop containing nucleoside triphosphate hydrolases"/>
    <property type="match status" value="1"/>
</dbReference>
<dbReference type="PANTHER" id="PTHR47968:SF75">
    <property type="entry name" value="CENTROMERE-ASSOCIATED PROTEIN E"/>
    <property type="match status" value="1"/>
</dbReference>
<dbReference type="GO" id="GO:0003777">
    <property type="term" value="F:microtubule motor activity"/>
    <property type="evidence" value="ECO:0007669"/>
    <property type="project" value="InterPro"/>
</dbReference>
<dbReference type="SMART" id="SM00129">
    <property type="entry name" value="KISc"/>
    <property type="match status" value="1"/>
</dbReference>
<dbReference type="GO" id="GO:0007018">
    <property type="term" value="P:microtubule-based movement"/>
    <property type="evidence" value="ECO:0007669"/>
    <property type="project" value="InterPro"/>
</dbReference>
<evidence type="ECO:0000256" key="4">
    <source>
        <dbReference type="ARBA" id="ARBA00023054"/>
    </source>
</evidence>
<dbReference type="GO" id="GO:0005524">
    <property type="term" value="F:ATP binding"/>
    <property type="evidence" value="ECO:0007669"/>
    <property type="project" value="UniProtKB-KW"/>
</dbReference>
<dbReference type="Pfam" id="PF00225">
    <property type="entry name" value="Kinesin"/>
    <property type="match status" value="1"/>
</dbReference>
<dbReference type="EMBL" id="CAJFCJ010000005">
    <property type="protein sequence ID" value="CAD5114845.1"/>
    <property type="molecule type" value="Genomic_DNA"/>
</dbReference>
<evidence type="ECO:0000313" key="9">
    <source>
        <dbReference type="EMBL" id="CAD5114845.1"/>
    </source>
</evidence>
<feature type="domain" description="Kinesin motor" evidence="8">
    <location>
        <begin position="1"/>
        <end position="231"/>
    </location>
</feature>
<dbReference type="GO" id="GO:0005856">
    <property type="term" value="C:cytoskeleton"/>
    <property type="evidence" value="ECO:0007669"/>
    <property type="project" value="UniProtKB-SubCell"/>
</dbReference>
<organism evidence="9 10">
    <name type="scientific">Dimorphilus gyrociliatus</name>
    <dbReference type="NCBI Taxonomy" id="2664684"/>
    <lineage>
        <taxon>Eukaryota</taxon>
        <taxon>Metazoa</taxon>
        <taxon>Spiralia</taxon>
        <taxon>Lophotrochozoa</taxon>
        <taxon>Annelida</taxon>
        <taxon>Polychaeta</taxon>
        <taxon>Polychaeta incertae sedis</taxon>
        <taxon>Dinophilidae</taxon>
        <taxon>Dimorphilus</taxon>
    </lineage>
</organism>
<evidence type="ECO:0000256" key="7">
    <source>
        <dbReference type="PROSITE-ProRule" id="PRU00283"/>
    </source>
</evidence>
<accession>A0A7I8VEP8</accession>
<keyword evidence="5" id="KW-0505">Motor protein</keyword>
<dbReference type="Gene3D" id="3.40.850.10">
    <property type="entry name" value="Kinesin motor domain"/>
    <property type="match status" value="1"/>
</dbReference>
<dbReference type="InterPro" id="IPR027640">
    <property type="entry name" value="Kinesin-like_fam"/>
</dbReference>
<dbReference type="PANTHER" id="PTHR47968">
    <property type="entry name" value="CENTROMERE PROTEIN E"/>
    <property type="match status" value="1"/>
</dbReference>
<protein>
    <submittedName>
        <fullName evidence="9">DgyrCDS3882</fullName>
    </submittedName>
</protein>
<evidence type="ECO:0000259" key="8">
    <source>
        <dbReference type="PROSITE" id="PS50067"/>
    </source>
</evidence>
<name>A0A7I8VEP8_9ANNE</name>
<keyword evidence="6" id="KW-0206">Cytoskeleton</keyword>
<dbReference type="InterPro" id="IPR036961">
    <property type="entry name" value="Kinesin_motor_dom_sf"/>
</dbReference>
<comment type="similarity">
    <text evidence="7">Belongs to the TRAFAC class myosin-kinesin ATPase superfamily. Kinesin family.</text>
</comment>
<proteinExistence type="inferred from homology"/>
<evidence type="ECO:0000256" key="2">
    <source>
        <dbReference type="ARBA" id="ARBA00022741"/>
    </source>
</evidence>
<evidence type="ECO:0000256" key="1">
    <source>
        <dbReference type="ARBA" id="ARBA00004245"/>
    </source>
</evidence>
<dbReference type="InterPro" id="IPR001752">
    <property type="entry name" value="Kinesin_motor_dom"/>
</dbReference>
<evidence type="ECO:0000256" key="5">
    <source>
        <dbReference type="ARBA" id="ARBA00023175"/>
    </source>
</evidence>
<dbReference type="GO" id="GO:0008017">
    <property type="term" value="F:microtubule binding"/>
    <property type="evidence" value="ECO:0007669"/>
    <property type="project" value="InterPro"/>
</dbReference>
<keyword evidence="2" id="KW-0547">Nucleotide-binding</keyword>
<keyword evidence="4" id="KW-0175">Coiled coil</keyword>
<keyword evidence="6" id="KW-0963">Cytoplasm</keyword>
<keyword evidence="3" id="KW-0067">ATP-binding</keyword>
<comment type="caution">
    <text evidence="7">Lacks conserved residue(s) required for the propagation of feature annotation.</text>
</comment>
<evidence type="ECO:0000256" key="6">
    <source>
        <dbReference type="ARBA" id="ARBA00023212"/>
    </source>
</evidence>
<dbReference type="AlphaFoldDB" id="A0A7I8VEP8"/>
<comment type="caution">
    <text evidence="9">The sequence shown here is derived from an EMBL/GenBank/DDBJ whole genome shotgun (WGS) entry which is preliminary data.</text>
</comment>
<sequence length="246" mass="28031">MNGDGDNIGDFGIIPRSITYIFDLIKERNNSEKYSVKVSYYRHNTAFDEIEDLLNDDPNQIVKIKESKELGTYIQNLSTVPTKNSNEMYEYFIKGKNKFTREFTSFFTVTIDSIKTTKSDDSSIKNSTRTGRLYFIDMKAWDCENTYKCCNQHSTEAKYISKSLTPLAMVVAALADNSSHVPYRSGKDTRLLKDVLGGNCKTVWISNININSTYYDKTISTLLLSSRVKCIENKPVINTHPIDNSP</sequence>
<dbReference type="InterPro" id="IPR027417">
    <property type="entry name" value="P-loop_NTPase"/>
</dbReference>
<reference evidence="9 10" key="1">
    <citation type="submission" date="2020-08" db="EMBL/GenBank/DDBJ databases">
        <authorList>
            <person name="Hejnol A."/>
        </authorList>
    </citation>
    <scope>NUCLEOTIDE SEQUENCE [LARGE SCALE GENOMIC DNA]</scope>
</reference>
<dbReference type="OrthoDB" id="3176171at2759"/>
<dbReference type="PROSITE" id="PS50067">
    <property type="entry name" value="KINESIN_MOTOR_2"/>
    <property type="match status" value="1"/>
</dbReference>
<evidence type="ECO:0000313" key="10">
    <source>
        <dbReference type="Proteomes" id="UP000549394"/>
    </source>
</evidence>
<evidence type="ECO:0000256" key="3">
    <source>
        <dbReference type="ARBA" id="ARBA00022840"/>
    </source>
</evidence>
<dbReference type="Proteomes" id="UP000549394">
    <property type="component" value="Unassembled WGS sequence"/>
</dbReference>
<keyword evidence="10" id="KW-1185">Reference proteome</keyword>